<gene>
    <name evidence="1" type="ORF">M0R45_019537</name>
</gene>
<dbReference type="AlphaFoldDB" id="A0AAW1X840"/>
<sequence length="131" mass="14673">MEEKAPVRRRGSSASLKEGNGLGFLAAKLEVEDARQAATLGTAKAVNSSSFGRGQRRGAAWLGCSASWARRGATQRRKTTQQGWRRHRWSRLGKVGRLKARQRLVVRRRRRLCSGEITGSGLMKVNRWWLG</sequence>
<organism evidence="1 2">
    <name type="scientific">Rubus argutus</name>
    <name type="common">Southern blackberry</name>
    <dbReference type="NCBI Taxonomy" id="59490"/>
    <lineage>
        <taxon>Eukaryota</taxon>
        <taxon>Viridiplantae</taxon>
        <taxon>Streptophyta</taxon>
        <taxon>Embryophyta</taxon>
        <taxon>Tracheophyta</taxon>
        <taxon>Spermatophyta</taxon>
        <taxon>Magnoliopsida</taxon>
        <taxon>eudicotyledons</taxon>
        <taxon>Gunneridae</taxon>
        <taxon>Pentapetalae</taxon>
        <taxon>rosids</taxon>
        <taxon>fabids</taxon>
        <taxon>Rosales</taxon>
        <taxon>Rosaceae</taxon>
        <taxon>Rosoideae</taxon>
        <taxon>Rosoideae incertae sedis</taxon>
        <taxon>Rubus</taxon>
    </lineage>
</organism>
<proteinExistence type="predicted"/>
<reference evidence="1 2" key="1">
    <citation type="journal article" date="2023" name="G3 (Bethesda)">
        <title>A chromosome-length genome assembly and annotation of blackberry (Rubus argutus, cv. 'Hillquist').</title>
        <authorList>
            <person name="Bruna T."/>
            <person name="Aryal R."/>
            <person name="Dudchenko O."/>
            <person name="Sargent D.J."/>
            <person name="Mead D."/>
            <person name="Buti M."/>
            <person name="Cavallini A."/>
            <person name="Hytonen T."/>
            <person name="Andres J."/>
            <person name="Pham M."/>
            <person name="Weisz D."/>
            <person name="Mascagni F."/>
            <person name="Usai G."/>
            <person name="Natali L."/>
            <person name="Bassil N."/>
            <person name="Fernandez G.E."/>
            <person name="Lomsadze A."/>
            <person name="Armour M."/>
            <person name="Olukolu B."/>
            <person name="Poorten T."/>
            <person name="Britton C."/>
            <person name="Davik J."/>
            <person name="Ashrafi H."/>
            <person name="Aiden E.L."/>
            <person name="Borodovsky M."/>
            <person name="Worthington M."/>
        </authorList>
    </citation>
    <scope>NUCLEOTIDE SEQUENCE [LARGE SCALE GENOMIC DNA]</scope>
    <source>
        <strain evidence="1">PI 553951</strain>
    </source>
</reference>
<evidence type="ECO:0000313" key="1">
    <source>
        <dbReference type="EMBL" id="KAK9932294.1"/>
    </source>
</evidence>
<dbReference type="EMBL" id="JBEDUW010000004">
    <property type="protein sequence ID" value="KAK9932294.1"/>
    <property type="molecule type" value="Genomic_DNA"/>
</dbReference>
<comment type="caution">
    <text evidence="1">The sequence shown here is derived from an EMBL/GenBank/DDBJ whole genome shotgun (WGS) entry which is preliminary data.</text>
</comment>
<keyword evidence="2" id="KW-1185">Reference proteome</keyword>
<accession>A0AAW1X840</accession>
<name>A0AAW1X840_RUBAR</name>
<dbReference type="Proteomes" id="UP001457282">
    <property type="component" value="Unassembled WGS sequence"/>
</dbReference>
<evidence type="ECO:0000313" key="2">
    <source>
        <dbReference type="Proteomes" id="UP001457282"/>
    </source>
</evidence>
<protein>
    <submittedName>
        <fullName evidence="1">Uncharacterized protein</fullName>
    </submittedName>
</protein>